<dbReference type="Proteomes" id="UP000238916">
    <property type="component" value="Unassembled WGS sequence"/>
</dbReference>
<accession>A0A2U3LCI7</accession>
<gene>
    <name evidence="1" type="ORF">SBF1_4570003</name>
</gene>
<dbReference type="AlphaFoldDB" id="A0A2U3LCI7"/>
<sequence length="41" mass="4918">MLQVTQTLKDEMGKEKDQYFAKVEELKQENKTFNPQEKKLT</sequence>
<protein>
    <submittedName>
        <fullName evidence="1">Uncharacterized protein</fullName>
    </submittedName>
</protein>
<proteinExistence type="predicted"/>
<evidence type="ECO:0000313" key="1">
    <source>
        <dbReference type="EMBL" id="SPF49592.1"/>
    </source>
</evidence>
<name>A0A2U3LCI7_9FIRM</name>
<organism evidence="1 2">
    <name type="scientific">Candidatus Desulfosporosinus infrequens</name>
    <dbReference type="NCBI Taxonomy" id="2043169"/>
    <lineage>
        <taxon>Bacteria</taxon>
        <taxon>Bacillati</taxon>
        <taxon>Bacillota</taxon>
        <taxon>Clostridia</taxon>
        <taxon>Eubacteriales</taxon>
        <taxon>Desulfitobacteriaceae</taxon>
        <taxon>Desulfosporosinus</taxon>
    </lineage>
</organism>
<reference evidence="2" key="1">
    <citation type="submission" date="2018-02" db="EMBL/GenBank/DDBJ databases">
        <authorList>
            <person name="Hausmann B."/>
        </authorList>
    </citation>
    <scope>NUCLEOTIDE SEQUENCE [LARGE SCALE GENOMIC DNA]</scope>
    <source>
        <strain evidence="2">Peat soil MAG SbF1</strain>
    </source>
</reference>
<dbReference type="EMBL" id="OMOF01000398">
    <property type="protein sequence ID" value="SPF49592.1"/>
    <property type="molecule type" value="Genomic_DNA"/>
</dbReference>
<evidence type="ECO:0000313" key="2">
    <source>
        <dbReference type="Proteomes" id="UP000238916"/>
    </source>
</evidence>